<keyword evidence="13" id="KW-1185">Reference proteome</keyword>
<dbReference type="RefSeq" id="WP_372493350.1">
    <property type="nucleotide sequence ID" value="NZ_BAAALN010000004.1"/>
</dbReference>
<evidence type="ECO:0000256" key="10">
    <source>
        <dbReference type="SAM" id="MobiDB-lite"/>
    </source>
</evidence>
<comment type="function">
    <text evidence="9">Part of the Sec protein translocase complex. Interacts with the SecYEG preprotein conducting channel. SecDF uses the proton motive force (PMF) to complete protein translocation after the ATP-dependent function of SecA.</text>
</comment>
<dbReference type="Pfam" id="PF07549">
    <property type="entry name" value="Sec_GG"/>
    <property type="match status" value="1"/>
</dbReference>
<comment type="caution">
    <text evidence="12">The sequence shown here is derived from an EMBL/GenBank/DDBJ whole genome shotgun (WGS) entry which is preliminary data.</text>
</comment>
<dbReference type="PRINTS" id="PR01755">
    <property type="entry name" value="SECFTRNLCASE"/>
</dbReference>
<dbReference type="HAMAP" id="MF_01464_B">
    <property type="entry name" value="SecF_B"/>
    <property type="match status" value="1"/>
</dbReference>
<evidence type="ECO:0000256" key="4">
    <source>
        <dbReference type="ARBA" id="ARBA00022692"/>
    </source>
</evidence>
<name>A0ABN1W0Y3_9PSEU</name>
<dbReference type="InterPro" id="IPR055344">
    <property type="entry name" value="SecD_SecF_C_bact"/>
</dbReference>
<evidence type="ECO:0000259" key="11">
    <source>
        <dbReference type="Pfam" id="PF02355"/>
    </source>
</evidence>
<feature type="transmembrane region" description="Helical" evidence="9">
    <location>
        <begin position="53"/>
        <end position="70"/>
    </location>
</feature>
<reference evidence="12 13" key="1">
    <citation type="journal article" date="2019" name="Int. J. Syst. Evol. Microbiol.">
        <title>The Global Catalogue of Microorganisms (GCM) 10K type strain sequencing project: providing services to taxonomists for standard genome sequencing and annotation.</title>
        <authorList>
            <consortium name="The Broad Institute Genomics Platform"/>
            <consortium name="The Broad Institute Genome Sequencing Center for Infectious Disease"/>
            <person name="Wu L."/>
            <person name="Ma J."/>
        </authorList>
    </citation>
    <scope>NUCLEOTIDE SEQUENCE [LARGE SCALE GENOMIC DNA]</scope>
    <source>
        <strain evidence="12 13">JCM 13023</strain>
    </source>
</reference>
<dbReference type="Gene3D" id="1.20.1640.10">
    <property type="entry name" value="Multidrug efflux transporter AcrB transmembrane domain"/>
    <property type="match status" value="1"/>
</dbReference>
<evidence type="ECO:0000256" key="6">
    <source>
        <dbReference type="ARBA" id="ARBA00022989"/>
    </source>
</evidence>
<accession>A0ABN1W0Y3</accession>
<feature type="compositionally biased region" description="Polar residues" evidence="10">
    <location>
        <begin position="1"/>
        <end position="12"/>
    </location>
</feature>
<dbReference type="Pfam" id="PF02355">
    <property type="entry name" value="SecD_SecF_C"/>
    <property type="match status" value="1"/>
</dbReference>
<sequence length="461" mass="48313">MSGNDSANTGNTADAVGTTAAETEGSPSAKSSVFQRLYTGTGAFDIVGHRRRWFVAFALLILVCVGSLGIKGFNLGIEFEGGTQIQMPAQGEAGPIDEDAAKDVVSDATGVSASEAQVVGVGDAAAIQVRLSSLDSGQVVDAKRALFDEFRPLAANGQPSGSVISDSAVSASWGGEISKQALIALAVFLVLVTVFLIIYFEKWMAVAAIITLAHDIVVTAGVYSVVGFEVTPATVIGLLTILGFSLYDTVVVFDKVKENTRGLLNLTRRTYAEAANLALNQTLMRSINTSVIALLPVLGLMVIGYLLLGTGTLQDLALVQLTGMLAGVVSSVLLATPLLVTFKMREPKYREQAERVAERRAERTRAARAEGAGEGVNPDDDFDPGDDTQLETELRKEKAVAAAASVPARTPKARDRSRGGDQRPRRSGTPTGKSTPTGKGTPSGKSTPSGKGTPTGKRKRS</sequence>
<feature type="compositionally biased region" description="Low complexity" evidence="10">
    <location>
        <begin position="400"/>
        <end position="410"/>
    </location>
</feature>
<evidence type="ECO:0000256" key="8">
    <source>
        <dbReference type="ARBA" id="ARBA00023136"/>
    </source>
</evidence>
<keyword evidence="5 9" id="KW-0653">Protein transport</keyword>
<dbReference type="InterPro" id="IPR005665">
    <property type="entry name" value="SecF_bac"/>
</dbReference>
<keyword evidence="6 9" id="KW-1133">Transmembrane helix</keyword>
<comment type="similarity">
    <text evidence="9">Belongs to the SecD/SecF family. SecF subfamily.</text>
</comment>
<feature type="domain" description="Protein export membrane protein SecD/SecF C-terminal" evidence="11">
    <location>
        <begin position="159"/>
        <end position="344"/>
    </location>
</feature>
<dbReference type="EMBL" id="BAAALN010000004">
    <property type="protein sequence ID" value="GAA1230293.1"/>
    <property type="molecule type" value="Genomic_DNA"/>
</dbReference>
<keyword evidence="4 9" id="KW-0812">Transmembrane</keyword>
<feature type="transmembrane region" description="Helical" evidence="9">
    <location>
        <begin position="181"/>
        <end position="200"/>
    </location>
</feature>
<dbReference type="InterPro" id="IPR048634">
    <property type="entry name" value="SecD_SecF_C"/>
</dbReference>
<gene>
    <name evidence="9 12" type="primary">secF</name>
    <name evidence="12" type="ORF">GCM10009676_11330</name>
</gene>
<dbReference type="InterPro" id="IPR022646">
    <property type="entry name" value="SecD/SecF_CS"/>
</dbReference>
<proteinExistence type="inferred from homology"/>
<dbReference type="InterPro" id="IPR022813">
    <property type="entry name" value="SecD/SecF_arch_bac"/>
</dbReference>
<keyword evidence="3 9" id="KW-1003">Cell membrane</keyword>
<dbReference type="PANTHER" id="PTHR30081">
    <property type="entry name" value="PROTEIN-EXPORT MEMBRANE PROTEIN SEC"/>
    <property type="match status" value="1"/>
</dbReference>
<keyword evidence="2 9" id="KW-0813">Transport</keyword>
<comment type="subunit">
    <text evidence="9">Forms a complex with SecD. Part of the essential Sec protein translocation apparatus which comprises SecA, SecYEG and auxiliary proteins SecDF. Other proteins may also be involved.</text>
</comment>
<feature type="compositionally biased region" description="Low complexity" evidence="10">
    <location>
        <begin position="427"/>
        <end position="455"/>
    </location>
</feature>
<evidence type="ECO:0000313" key="13">
    <source>
        <dbReference type="Proteomes" id="UP001500653"/>
    </source>
</evidence>
<evidence type="ECO:0000256" key="2">
    <source>
        <dbReference type="ARBA" id="ARBA00022448"/>
    </source>
</evidence>
<feature type="region of interest" description="Disordered" evidence="10">
    <location>
        <begin position="1"/>
        <end position="27"/>
    </location>
</feature>
<feature type="transmembrane region" description="Helical" evidence="9">
    <location>
        <begin position="317"/>
        <end position="340"/>
    </location>
</feature>
<dbReference type="SUPFAM" id="SSF82866">
    <property type="entry name" value="Multidrug efflux transporter AcrB transmembrane domain"/>
    <property type="match status" value="1"/>
</dbReference>
<dbReference type="NCBIfam" id="TIGR00916">
    <property type="entry name" value="2A0604s01"/>
    <property type="match status" value="1"/>
</dbReference>
<feature type="transmembrane region" description="Helical" evidence="9">
    <location>
        <begin position="207"/>
        <end position="226"/>
    </location>
</feature>
<evidence type="ECO:0000256" key="3">
    <source>
        <dbReference type="ARBA" id="ARBA00022475"/>
    </source>
</evidence>
<feature type="transmembrane region" description="Helical" evidence="9">
    <location>
        <begin position="291"/>
        <end position="311"/>
    </location>
</feature>
<evidence type="ECO:0000256" key="9">
    <source>
        <dbReference type="HAMAP-Rule" id="MF_01464"/>
    </source>
</evidence>
<feature type="region of interest" description="Disordered" evidence="10">
    <location>
        <begin position="360"/>
        <end position="461"/>
    </location>
</feature>
<organism evidence="12 13">
    <name type="scientific">Prauserella halophila</name>
    <dbReference type="NCBI Taxonomy" id="185641"/>
    <lineage>
        <taxon>Bacteria</taxon>
        <taxon>Bacillati</taxon>
        <taxon>Actinomycetota</taxon>
        <taxon>Actinomycetes</taxon>
        <taxon>Pseudonocardiales</taxon>
        <taxon>Pseudonocardiaceae</taxon>
        <taxon>Prauserella</taxon>
    </lineage>
</organism>
<feature type="compositionally biased region" description="Acidic residues" evidence="10">
    <location>
        <begin position="377"/>
        <end position="390"/>
    </location>
</feature>
<comment type="subcellular location">
    <subcellularLocation>
        <location evidence="1 9">Cell membrane</location>
        <topology evidence="1 9">Multi-pass membrane protein</topology>
    </subcellularLocation>
</comment>
<evidence type="ECO:0000256" key="5">
    <source>
        <dbReference type="ARBA" id="ARBA00022927"/>
    </source>
</evidence>
<dbReference type="NCBIfam" id="TIGR00966">
    <property type="entry name" value="transloc_SecF"/>
    <property type="match status" value="1"/>
</dbReference>
<evidence type="ECO:0000313" key="12">
    <source>
        <dbReference type="EMBL" id="GAA1230293.1"/>
    </source>
</evidence>
<dbReference type="PANTHER" id="PTHR30081:SF8">
    <property type="entry name" value="PROTEIN TRANSLOCASE SUBUNIT SECF"/>
    <property type="match status" value="1"/>
</dbReference>
<dbReference type="Proteomes" id="UP001500653">
    <property type="component" value="Unassembled WGS sequence"/>
</dbReference>
<feature type="transmembrane region" description="Helical" evidence="9">
    <location>
        <begin position="232"/>
        <end position="253"/>
    </location>
</feature>
<feature type="compositionally biased region" description="Basic and acidic residues" evidence="10">
    <location>
        <begin position="412"/>
        <end position="424"/>
    </location>
</feature>
<evidence type="ECO:0000256" key="1">
    <source>
        <dbReference type="ARBA" id="ARBA00004651"/>
    </source>
</evidence>
<keyword evidence="7 9" id="KW-0811">Translocation</keyword>
<keyword evidence="8 9" id="KW-0472">Membrane</keyword>
<protein>
    <recommendedName>
        <fullName evidence="9">Protein-export membrane protein SecF</fullName>
    </recommendedName>
</protein>
<evidence type="ECO:0000256" key="7">
    <source>
        <dbReference type="ARBA" id="ARBA00023010"/>
    </source>
</evidence>
<dbReference type="InterPro" id="IPR022645">
    <property type="entry name" value="SecD/SecF_bac"/>
</dbReference>